<evidence type="ECO:0000256" key="1">
    <source>
        <dbReference type="SAM" id="MobiDB-lite"/>
    </source>
</evidence>
<feature type="region of interest" description="Disordered" evidence="1">
    <location>
        <begin position="1"/>
        <end position="41"/>
    </location>
</feature>
<reference evidence="3" key="2">
    <citation type="submission" date="2022-06" db="UniProtKB">
        <authorList>
            <consortium name="EnsemblMetazoa"/>
        </authorList>
    </citation>
    <scope>IDENTIFICATION</scope>
    <source>
        <strain evidence="3">DF5081</strain>
    </source>
</reference>
<evidence type="ECO:0000313" key="4">
    <source>
        <dbReference type="Proteomes" id="UP000005237"/>
    </source>
</evidence>
<sequence length="854" mass="96043">MLKKSEIEKKKKNKEDTTAAKPGQPIDNEQQAKIQSDADSVNEVQPPRVLVIAQSNTTRHPGTSEVEAHVRPAQLAGFPSEATVPRFFFCWHQQGEFACFCAKIQRSCHIHVIPTRDPNDNEVRNDFLTLLTDFVRDTAGQVLKRNPGSPPEASFYIEGALLPMGQHDKKTHSKSRIPKPYYERSQYFILWTPQNISVKIFRISLKKMVLSQKYLKTPEILPILASFCDKTLKNVSKCNTFKGTCAANSHVVSPRPLPQTTKRTINEQLMSRTPKRGKTTGFIRADDGRTGNLARHRCGSGRERRSDDVDIDVPDQKNCVEPEKFESEFEPESDPEYNNLGTRSTRTSPCFDDKEPLKDIKSNHPQQHVDFYDYDNEEGFPKADISRRAYKKIPRIQAKCEPKFYKGRKAETPSVLRQRLQVFQNASSFPNQHITAFQVGNHKQILVLTLHAPTAEQSSFQPQQSEKVRVPTERKAAGAIKNSESCKKLVHYCAISDNGQRTSLSPCYRYWVKQHSDQQCFFRLVLRHTNNPGGAVQTWTPPATQLTQNHRLQPIDPDFKADSSGIQFKEEERHQPKRRKPPAQREEQLVVATNHVFQRVGIDLTGPLPVTAQGNRYYMNVICWFTKYVISIPLPDTRADTCARALLNHVVLKHGTMSELISDGASGFTSAAFEHFCSLLEIRHHTAIPHHSRGNGAAERTFRTFHNSMSKYRSHTTPPNETAKKGTPGPDQEVLGGIHADQLASSAGRPDASTASIERASNSSANVRNDGCAYPYKSKCAQNKCSTMRVASTTSTGSTCHQNIGKPRRNSIRTPEDTKEASEIPGLTSAQTSPTHREEFPSHQADTTVQTKLF</sequence>
<dbReference type="InterPro" id="IPR050951">
    <property type="entry name" value="Retrovirus_Pol_polyprotein"/>
</dbReference>
<feature type="region of interest" description="Disordered" evidence="1">
    <location>
        <begin position="293"/>
        <end position="350"/>
    </location>
</feature>
<feature type="domain" description="Integrase catalytic" evidence="2">
    <location>
        <begin position="591"/>
        <end position="705"/>
    </location>
</feature>
<dbReference type="GO" id="GO:0003676">
    <property type="term" value="F:nucleic acid binding"/>
    <property type="evidence" value="ECO:0007669"/>
    <property type="project" value="InterPro"/>
</dbReference>
<evidence type="ECO:0000313" key="3">
    <source>
        <dbReference type="EnsemblMetazoa" id="CJA04385b.1"/>
    </source>
</evidence>
<dbReference type="AlphaFoldDB" id="A0A8R1HR15"/>
<dbReference type="SUPFAM" id="SSF53098">
    <property type="entry name" value="Ribonuclease H-like"/>
    <property type="match status" value="1"/>
</dbReference>
<feature type="compositionally biased region" description="Polar residues" evidence="1">
    <location>
        <begin position="844"/>
        <end position="854"/>
    </location>
</feature>
<accession>A0A8R1HR15</accession>
<protein>
    <submittedName>
        <fullName evidence="3">Integrase catalytic domain-containing protein</fullName>
    </submittedName>
</protein>
<dbReference type="InterPro" id="IPR001584">
    <property type="entry name" value="Integrase_cat-core"/>
</dbReference>
<dbReference type="PROSITE" id="PS50994">
    <property type="entry name" value="INTEGRASE"/>
    <property type="match status" value="1"/>
</dbReference>
<name>A0A8R1HR15_CAEJA</name>
<feature type="compositionally biased region" description="Polar residues" evidence="1">
    <location>
        <begin position="710"/>
        <end position="720"/>
    </location>
</feature>
<dbReference type="EnsemblMetazoa" id="CJA04385b.1">
    <property type="protein sequence ID" value="CJA04385b.1"/>
    <property type="gene ID" value="WBGene00123589"/>
</dbReference>
<dbReference type="InterPro" id="IPR012337">
    <property type="entry name" value="RNaseH-like_sf"/>
</dbReference>
<feature type="compositionally biased region" description="Polar residues" evidence="1">
    <location>
        <begin position="753"/>
        <end position="767"/>
    </location>
</feature>
<organism evidence="3 4">
    <name type="scientific">Caenorhabditis japonica</name>
    <dbReference type="NCBI Taxonomy" id="281687"/>
    <lineage>
        <taxon>Eukaryota</taxon>
        <taxon>Metazoa</taxon>
        <taxon>Ecdysozoa</taxon>
        <taxon>Nematoda</taxon>
        <taxon>Chromadorea</taxon>
        <taxon>Rhabditida</taxon>
        <taxon>Rhabditina</taxon>
        <taxon>Rhabditomorpha</taxon>
        <taxon>Rhabditoidea</taxon>
        <taxon>Rhabditidae</taxon>
        <taxon>Peloderinae</taxon>
        <taxon>Caenorhabditis</taxon>
    </lineage>
</organism>
<dbReference type="Gene3D" id="3.30.420.10">
    <property type="entry name" value="Ribonuclease H-like superfamily/Ribonuclease H"/>
    <property type="match status" value="1"/>
</dbReference>
<evidence type="ECO:0000259" key="2">
    <source>
        <dbReference type="PROSITE" id="PS50994"/>
    </source>
</evidence>
<feature type="compositionally biased region" description="Basic and acidic residues" evidence="1">
    <location>
        <begin position="1"/>
        <end position="18"/>
    </location>
</feature>
<reference evidence="4" key="1">
    <citation type="submission" date="2010-08" db="EMBL/GenBank/DDBJ databases">
        <authorList>
            <consortium name="Caenorhabditis japonica Sequencing Consortium"/>
            <person name="Wilson R.K."/>
        </authorList>
    </citation>
    <scope>NUCLEOTIDE SEQUENCE [LARGE SCALE GENOMIC DNA]</scope>
    <source>
        <strain evidence="4">DF5081</strain>
    </source>
</reference>
<dbReference type="InterPro" id="IPR036397">
    <property type="entry name" value="RNaseH_sf"/>
</dbReference>
<feature type="compositionally biased region" description="Polar residues" evidence="1">
    <location>
        <begin position="339"/>
        <end position="348"/>
    </location>
</feature>
<dbReference type="GO" id="GO:0015074">
    <property type="term" value="P:DNA integration"/>
    <property type="evidence" value="ECO:0007669"/>
    <property type="project" value="InterPro"/>
</dbReference>
<feature type="compositionally biased region" description="Polar residues" evidence="1">
    <location>
        <begin position="27"/>
        <end position="41"/>
    </location>
</feature>
<feature type="region of interest" description="Disordered" evidence="1">
    <location>
        <begin position="795"/>
        <end position="854"/>
    </location>
</feature>
<dbReference type="PANTHER" id="PTHR37984:SF5">
    <property type="entry name" value="PROTEIN NYNRIN-LIKE"/>
    <property type="match status" value="1"/>
</dbReference>
<proteinExistence type="predicted"/>
<feature type="compositionally biased region" description="Basic and acidic residues" evidence="1">
    <location>
        <begin position="300"/>
        <end position="327"/>
    </location>
</feature>
<keyword evidence="4" id="KW-1185">Reference proteome</keyword>
<dbReference type="PANTHER" id="PTHR37984">
    <property type="entry name" value="PROTEIN CBG26694"/>
    <property type="match status" value="1"/>
</dbReference>
<dbReference type="Pfam" id="PF00665">
    <property type="entry name" value="rve"/>
    <property type="match status" value="1"/>
</dbReference>
<dbReference type="Proteomes" id="UP000005237">
    <property type="component" value="Unassembled WGS sequence"/>
</dbReference>
<feature type="region of interest" description="Disordered" evidence="1">
    <location>
        <begin position="710"/>
        <end position="768"/>
    </location>
</feature>